<gene>
    <name evidence="1" type="ORF">BQ8482_400007</name>
</gene>
<dbReference type="EMBL" id="FUIG01000049">
    <property type="protein sequence ID" value="SJM34278.1"/>
    <property type="molecule type" value="Genomic_DNA"/>
</dbReference>
<accession>A0A2P9AT44</accession>
<sequence length="114" mass="11878">MSLTVLWADTAAGSAANASASMVENHDHAIQLTIEVVVTAVAGAEDFTRVIDAIKMHDLARADLETAAAADTDLAIYSGQVFRHPHGAVAADECAPHRKVFILASSLLAQPNSA</sequence>
<name>A0A2P9AT44_9HYPH</name>
<evidence type="ECO:0000313" key="1">
    <source>
        <dbReference type="EMBL" id="SJM34278.1"/>
    </source>
</evidence>
<keyword evidence="2" id="KW-1185">Reference proteome</keyword>
<organism evidence="1 2">
    <name type="scientific">Mesorhizobium delmotii</name>
    <dbReference type="NCBI Taxonomy" id="1631247"/>
    <lineage>
        <taxon>Bacteria</taxon>
        <taxon>Pseudomonadati</taxon>
        <taxon>Pseudomonadota</taxon>
        <taxon>Alphaproteobacteria</taxon>
        <taxon>Hyphomicrobiales</taxon>
        <taxon>Phyllobacteriaceae</taxon>
        <taxon>Mesorhizobium</taxon>
    </lineage>
</organism>
<dbReference type="AlphaFoldDB" id="A0A2P9AT44"/>
<dbReference type="Proteomes" id="UP000245698">
    <property type="component" value="Unassembled WGS sequence"/>
</dbReference>
<reference evidence="2" key="1">
    <citation type="submission" date="2016-12" db="EMBL/GenBank/DDBJ databases">
        <authorList>
            <person name="Brunel B."/>
        </authorList>
    </citation>
    <scope>NUCLEOTIDE SEQUENCE [LARGE SCALE GENOMIC DNA]</scope>
</reference>
<protein>
    <submittedName>
        <fullName evidence="1">Uncharacterized protein</fullName>
    </submittedName>
</protein>
<evidence type="ECO:0000313" key="2">
    <source>
        <dbReference type="Proteomes" id="UP000245698"/>
    </source>
</evidence>
<proteinExistence type="predicted"/>